<sequence length="74" mass="8242">MKPTIMHSSIASANLHGAVIKSQRQFSTSSQFNSLAERDNNFLDNGRFLIAMKSTAVSSSEQMLNPKKIFIVIR</sequence>
<dbReference type="Proteomes" id="UP001642540">
    <property type="component" value="Unassembled WGS sequence"/>
</dbReference>
<dbReference type="EMBL" id="CAXLJM020000072">
    <property type="protein sequence ID" value="CAL8127154.1"/>
    <property type="molecule type" value="Genomic_DNA"/>
</dbReference>
<reference evidence="1 2" key="1">
    <citation type="submission" date="2024-08" db="EMBL/GenBank/DDBJ databases">
        <authorList>
            <person name="Cucini C."/>
            <person name="Frati F."/>
        </authorList>
    </citation>
    <scope>NUCLEOTIDE SEQUENCE [LARGE SCALE GENOMIC DNA]</scope>
</reference>
<organism evidence="1 2">
    <name type="scientific">Orchesella dallaii</name>
    <dbReference type="NCBI Taxonomy" id="48710"/>
    <lineage>
        <taxon>Eukaryota</taxon>
        <taxon>Metazoa</taxon>
        <taxon>Ecdysozoa</taxon>
        <taxon>Arthropoda</taxon>
        <taxon>Hexapoda</taxon>
        <taxon>Collembola</taxon>
        <taxon>Entomobryomorpha</taxon>
        <taxon>Entomobryoidea</taxon>
        <taxon>Orchesellidae</taxon>
        <taxon>Orchesellinae</taxon>
        <taxon>Orchesella</taxon>
    </lineage>
</organism>
<evidence type="ECO:0000313" key="1">
    <source>
        <dbReference type="EMBL" id="CAL8127154.1"/>
    </source>
</evidence>
<evidence type="ECO:0000313" key="2">
    <source>
        <dbReference type="Proteomes" id="UP001642540"/>
    </source>
</evidence>
<protein>
    <submittedName>
        <fullName evidence="1">Uncharacterized protein</fullName>
    </submittedName>
</protein>
<keyword evidence="2" id="KW-1185">Reference proteome</keyword>
<gene>
    <name evidence="1" type="ORF">ODALV1_LOCUS21716</name>
</gene>
<proteinExistence type="predicted"/>
<comment type="caution">
    <text evidence="1">The sequence shown here is derived from an EMBL/GenBank/DDBJ whole genome shotgun (WGS) entry which is preliminary data.</text>
</comment>
<name>A0ABP1RE51_9HEXA</name>
<accession>A0ABP1RE51</accession>